<dbReference type="InterPro" id="IPR000834">
    <property type="entry name" value="Peptidase_M14"/>
</dbReference>
<feature type="domain" description="Peptidase M14" evidence="17">
    <location>
        <begin position="172"/>
        <end position="499"/>
    </location>
</feature>
<dbReference type="InterPro" id="IPR057247">
    <property type="entry name" value="CARBOXYPEPT_ZN_2"/>
</dbReference>
<feature type="active site" description="Proton donor/acceptor" evidence="15">
    <location>
        <position position="469"/>
    </location>
</feature>
<dbReference type="Proteomes" id="UP000694621">
    <property type="component" value="Unplaced"/>
</dbReference>
<comment type="subcellular location">
    <subcellularLocation>
        <location evidence="2">Secreted</location>
    </subcellularLocation>
</comment>
<comment type="similarity">
    <text evidence="3 15">Belongs to the peptidase M14 family.</text>
</comment>
<reference evidence="18" key="1">
    <citation type="submission" date="2025-08" db="UniProtKB">
        <authorList>
            <consortium name="Ensembl"/>
        </authorList>
    </citation>
    <scope>IDENTIFICATION</scope>
</reference>
<evidence type="ECO:0000256" key="1">
    <source>
        <dbReference type="ARBA" id="ARBA00001947"/>
    </source>
</evidence>
<dbReference type="CDD" id="cd11308">
    <property type="entry name" value="Peptidase_M14NE-CP-C_like"/>
    <property type="match status" value="1"/>
</dbReference>
<keyword evidence="7" id="KW-0479">Metal-binding</keyword>
<evidence type="ECO:0000259" key="16">
    <source>
        <dbReference type="PROSITE" id="PS50038"/>
    </source>
</evidence>
<dbReference type="SUPFAM" id="SSF49464">
    <property type="entry name" value="Carboxypeptidase regulatory domain-like"/>
    <property type="match status" value="1"/>
</dbReference>
<organism evidence="18 19">
    <name type="scientific">Astyanax mexicanus</name>
    <name type="common">Blind cave fish</name>
    <name type="synonym">Astyanax fasciatus mexicanus</name>
    <dbReference type="NCBI Taxonomy" id="7994"/>
    <lineage>
        <taxon>Eukaryota</taxon>
        <taxon>Metazoa</taxon>
        <taxon>Chordata</taxon>
        <taxon>Craniata</taxon>
        <taxon>Vertebrata</taxon>
        <taxon>Euteleostomi</taxon>
        <taxon>Actinopterygii</taxon>
        <taxon>Neopterygii</taxon>
        <taxon>Teleostei</taxon>
        <taxon>Ostariophysi</taxon>
        <taxon>Characiformes</taxon>
        <taxon>Characoidei</taxon>
        <taxon>Acestrorhamphidae</taxon>
        <taxon>Acestrorhamphinae</taxon>
        <taxon>Astyanax</taxon>
    </lineage>
</organism>
<keyword evidence="5" id="KW-0121">Carboxypeptidase</keyword>
<keyword evidence="8" id="KW-0732">Signal</keyword>
<dbReference type="SUPFAM" id="SSF63501">
    <property type="entry name" value="Frizzled cysteine-rich domain"/>
    <property type="match status" value="1"/>
</dbReference>
<keyword evidence="6" id="KW-0645">Protease</keyword>
<evidence type="ECO:0000256" key="15">
    <source>
        <dbReference type="PROSITE-ProRule" id="PRU01379"/>
    </source>
</evidence>
<evidence type="ECO:0000256" key="9">
    <source>
        <dbReference type="ARBA" id="ARBA00022801"/>
    </source>
</evidence>
<evidence type="ECO:0000256" key="6">
    <source>
        <dbReference type="ARBA" id="ARBA00022670"/>
    </source>
</evidence>
<keyword evidence="12 14" id="KW-1015">Disulfide bond</keyword>
<feature type="disulfide bond" evidence="14">
    <location>
        <begin position="108"/>
        <end position="132"/>
    </location>
</feature>
<dbReference type="SMART" id="SM00631">
    <property type="entry name" value="Zn_pept"/>
    <property type="match status" value="1"/>
</dbReference>
<dbReference type="InterPro" id="IPR050753">
    <property type="entry name" value="Peptidase_M14_domain"/>
</dbReference>
<dbReference type="InterPro" id="IPR057246">
    <property type="entry name" value="CARBOXYPEPT_ZN_1"/>
</dbReference>
<dbReference type="InterPro" id="IPR020067">
    <property type="entry name" value="Frizzled_dom"/>
</dbReference>
<dbReference type="AlphaFoldDB" id="A0A8B9K7W0"/>
<dbReference type="PROSITE" id="PS00133">
    <property type="entry name" value="CARBOXYPEPT_ZN_2"/>
    <property type="match status" value="1"/>
</dbReference>
<dbReference type="SMART" id="SM00063">
    <property type="entry name" value="FRI"/>
    <property type="match status" value="1"/>
</dbReference>
<feature type="domain" description="FZ" evidence="16">
    <location>
        <begin position="24"/>
        <end position="146"/>
    </location>
</feature>
<keyword evidence="13" id="KW-0325">Glycoprotein</keyword>
<comment type="cofactor">
    <cofactor evidence="1">
        <name>Zn(2+)</name>
        <dbReference type="ChEBI" id="CHEBI:29105"/>
    </cofactor>
</comment>
<dbReference type="PANTHER" id="PTHR11532">
    <property type="entry name" value="PROTEASE M14 CARBOXYPEPTIDASE"/>
    <property type="match status" value="1"/>
</dbReference>
<dbReference type="Pfam" id="PF00246">
    <property type="entry name" value="Peptidase_M14"/>
    <property type="match status" value="1"/>
</dbReference>
<dbReference type="Pfam" id="PF13620">
    <property type="entry name" value="CarboxypepD_reg"/>
    <property type="match status" value="1"/>
</dbReference>
<dbReference type="GO" id="GO:0004181">
    <property type="term" value="F:metallocarboxypeptidase activity"/>
    <property type="evidence" value="ECO:0007669"/>
    <property type="project" value="InterPro"/>
</dbReference>
<proteinExistence type="inferred from homology"/>
<evidence type="ECO:0000256" key="11">
    <source>
        <dbReference type="ARBA" id="ARBA00023049"/>
    </source>
</evidence>
<evidence type="ECO:0000256" key="2">
    <source>
        <dbReference type="ARBA" id="ARBA00004613"/>
    </source>
</evidence>
<dbReference type="Pfam" id="PF01392">
    <property type="entry name" value="Fz"/>
    <property type="match status" value="1"/>
</dbReference>
<keyword evidence="11" id="KW-0482">Metalloprotease</keyword>
<dbReference type="PANTHER" id="PTHR11532:SF63">
    <property type="entry name" value="CARBOXYPEPTIDASE Z"/>
    <property type="match status" value="1"/>
</dbReference>
<evidence type="ECO:0000256" key="3">
    <source>
        <dbReference type="ARBA" id="ARBA00005988"/>
    </source>
</evidence>
<evidence type="ECO:0000256" key="7">
    <source>
        <dbReference type="ARBA" id="ARBA00022723"/>
    </source>
</evidence>
<evidence type="ECO:0000313" key="18">
    <source>
        <dbReference type="Ensembl" id="ENSAMXP00005032721.1"/>
    </source>
</evidence>
<dbReference type="Gene3D" id="1.10.2000.10">
    <property type="entry name" value="Frizzled cysteine-rich domain"/>
    <property type="match status" value="1"/>
</dbReference>
<dbReference type="Gene3D" id="2.60.40.1120">
    <property type="entry name" value="Carboxypeptidase-like, regulatory domain"/>
    <property type="match status" value="1"/>
</dbReference>
<sequence>MSKGRYGFDITAIKYYNLCLLFFTILAKCADITLSYCDDMPYTKTKFPNILDHRNREEVETSTEYLLMSVVDSLLKGECSPDIRMLGCSVVAPSCENYKILKPCRSTCESVHKACARAFESINMAWPYFLDCDRFFVSEEEGCYDPLEGLRERHEVMDSPTTMEPSTIIQFTHHSNTQMFNILKKTAEQCSHISRTYSIGQSVERRDLLVIEFSNNPGEHVLLEPEVKYIGNMHGNEAMGRELLIYLAQYLCSEYLLGNSRIQTLINTTRIHILPSMNPDGYELAYSELQSGFDTDYDEDAGFSWQIGGRYNAQNIDLNRNFPDLTSLVYNRRRLKRFRSDHIPIPDSYWLGKVAPETYAVMKWIRSIPFVLSANFHGGDLVVSYPYDFSKHPLETNMFSPTPDEQVFKQIARTYANAHATMSNHDTDRCGANFVDKGGIVNGAEWYSIAGGMADFNYLHTNCFEITVELGCDKFPVEEDLHTGWEENKEALLTYLESVHKGIKGFVKDEDGRGIKRATVSVKGIRHDITTAEKGDYWRLLTPGIHIVTASAPGYTKAMKRVHLPTHMRKAGRVDFILKKAPLDQDLDDFLIPSMGSYDRFDPYNQLERYSMRQSGQEEERQEKPWWWGYFAQSSSQNPSWLLRN</sequence>
<evidence type="ECO:0000256" key="10">
    <source>
        <dbReference type="ARBA" id="ARBA00022833"/>
    </source>
</evidence>
<dbReference type="Gene3D" id="3.40.630.10">
    <property type="entry name" value="Zn peptidases"/>
    <property type="match status" value="1"/>
</dbReference>
<dbReference type="GO" id="GO:0005615">
    <property type="term" value="C:extracellular space"/>
    <property type="evidence" value="ECO:0007669"/>
    <property type="project" value="TreeGrafter"/>
</dbReference>
<accession>A0A8B9K7W0</accession>
<evidence type="ECO:0000256" key="14">
    <source>
        <dbReference type="PROSITE-ProRule" id="PRU00090"/>
    </source>
</evidence>
<dbReference type="InterPro" id="IPR008969">
    <property type="entry name" value="CarboxyPept-like_regulatory"/>
</dbReference>
<evidence type="ECO:0000256" key="4">
    <source>
        <dbReference type="ARBA" id="ARBA00022525"/>
    </source>
</evidence>
<keyword evidence="4" id="KW-0964">Secreted</keyword>
<evidence type="ECO:0000313" key="19">
    <source>
        <dbReference type="Proteomes" id="UP000694621"/>
    </source>
</evidence>
<dbReference type="GO" id="GO:0008270">
    <property type="term" value="F:zinc ion binding"/>
    <property type="evidence" value="ECO:0007669"/>
    <property type="project" value="InterPro"/>
</dbReference>
<dbReference type="GO" id="GO:0006518">
    <property type="term" value="P:peptide metabolic process"/>
    <property type="evidence" value="ECO:0007669"/>
    <property type="project" value="TreeGrafter"/>
</dbReference>
<dbReference type="FunFam" id="1.10.2000.10:FF:000012">
    <property type="entry name" value="Carboxypeptidase Z"/>
    <property type="match status" value="1"/>
</dbReference>
<dbReference type="PROSITE" id="PS50038">
    <property type="entry name" value="FZ"/>
    <property type="match status" value="1"/>
</dbReference>
<dbReference type="InterPro" id="IPR036790">
    <property type="entry name" value="Frizzled_dom_sf"/>
</dbReference>
<keyword evidence="10" id="KW-0862">Zinc</keyword>
<protein>
    <submittedName>
        <fullName evidence="18">Carboxypeptidase Z</fullName>
    </submittedName>
</protein>
<dbReference type="SUPFAM" id="SSF53187">
    <property type="entry name" value="Zn-dependent exopeptidases"/>
    <property type="match status" value="1"/>
</dbReference>
<dbReference type="GO" id="GO:0016485">
    <property type="term" value="P:protein processing"/>
    <property type="evidence" value="ECO:0007669"/>
    <property type="project" value="TreeGrafter"/>
</dbReference>
<dbReference type="PROSITE" id="PS52035">
    <property type="entry name" value="PEPTIDASE_M14"/>
    <property type="match status" value="1"/>
</dbReference>
<evidence type="ECO:0000256" key="5">
    <source>
        <dbReference type="ARBA" id="ARBA00022645"/>
    </source>
</evidence>
<evidence type="ECO:0000256" key="8">
    <source>
        <dbReference type="ARBA" id="ARBA00022729"/>
    </source>
</evidence>
<dbReference type="Ensembl" id="ENSAMXT00005035764.1">
    <property type="protein sequence ID" value="ENSAMXP00005032721.1"/>
    <property type="gene ID" value="ENSAMXG00005015893.1"/>
</dbReference>
<evidence type="ECO:0000256" key="13">
    <source>
        <dbReference type="ARBA" id="ARBA00023180"/>
    </source>
</evidence>
<name>A0A8B9K7W0_ASTMX</name>
<evidence type="ECO:0000256" key="12">
    <source>
        <dbReference type="ARBA" id="ARBA00023157"/>
    </source>
</evidence>
<dbReference type="FunFam" id="2.60.40.1120:FF:000021">
    <property type="entry name" value="Carboxypeptidase Z"/>
    <property type="match status" value="1"/>
</dbReference>
<evidence type="ECO:0000259" key="17">
    <source>
        <dbReference type="PROSITE" id="PS52035"/>
    </source>
</evidence>
<dbReference type="PRINTS" id="PR00765">
    <property type="entry name" value="CRBOXYPTASEA"/>
</dbReference>
<keyword evidence="9" id="KW-0378">Hydrolase</keyword>
<dbReference type="FunFam" id="3.40.630.10:FF:000013">
    <property type="entry name" value="carboxypeptidase N catalytic chain"/>
    <property type="match status" value="1"/>
</dbReference>
<comment type="caution">
    <text evidence="14">Lacks conserved residue(s) required for the propagation of feature annotation.</text>
</comment>
<dbReference type="PROSITE" id="PS00132">
    <property type="entry name" value="CARBOXYPEPT_ZN_1"/>
    <property type="match status" value="1"/>
</dbReference>